<dbReference type="RefSeq" id="WP_204908819.1">
    <property type="nucleotide sequence ID" value="NZ_JACJLV010000017.1"/>
</dbReference>
<evidence type="ECO:0000256" key="4">
    <source>
        <dbReference type="ARBA" id="ARBA00023186"/>
    </source>
</evidence>
<proteinExistence type="predicted"/>
<dbReference type="NCBIfam" id="NF003745">
    <property type="entry name" value="PRK05342.1"/>
    <property type="match status" value="1"/>
</dbReference>
<dbReference type="Proteomes" id="UP000713880">
    <property type="component" value="Unassembled WGS sequence"/>
</dbReference>
<dbReference type="GO" id="GO:0051082">
    <property type="term" value="F:unfolded protein binding"/>
    <property type="evidence" value="ECO:0007669"/>
    <property type="project" value="InterPro"/>
</dbReference>
<evidence type="ECO:0000259" key="7">
    <source>
        <dbReference type="SMART" id="SM01086"/>
    </source>
</evidence>
<dbReference type="InterPro" id="IPR027417">
    <property type="entry name" value="P-loop_NTPase"/>
</dbReference>
<dbReference type="AlphaFoldDB" id="A0A938X1S7"/>
<evidence type="ECO:0000256" key="1">
    <source>
        <dbReference type="ARBA" id="ARBA00022741"/>
    </source>
</evidence>
<dbReference type="Pfam" id="PF07724">
    <property type="entry name" value="AAA_2"/>
    <property type="match status" value="1"/>
</dbReference>
<dbReference type="EMBL" id="JACJLV010000017">
    <property type="protein sequence ID" value="MBM6826772.1"/>
    <property type="molecule type" value="Genomic_DNA"/>
</dbReference>
<reference evidence="8" key="1">
    <citation type="submission" date="2020-08" db="EMBL/GenBank/DDBJ databases">
        <authorList>
            <person name="Cejkova D."/>
            <person name="Kubasova T."/>
            <person name="Jahodarova E."/>
            <person name="Rychlik I."/>
        </authorList>
    </citation>
    <scope>NUCLEOTIDE SEQUENCE</scope>
    <source>
        <strain evidence="8">An420c</strain>
    </source>
</reference>
<dbReference type="GO" id="GO:0140662">
    <property type="term" value="F:ATP-dependent protein folding chaperone"/>
    <property type="evidence" value="ECO:0007669"/>
    <property type="project" value="InterPro"/>
</dbReference>
<feature type="region of interest" description="Disordered" evidence="5">
    <location>
        <begin position="1"/>
        <end position="29"/>
    </location>
</feature>
<protein>
    <submittedName>
        <fullName evidence="8">ATP-dependent Clp protease ATP-binding subunit ClpX</fullName>
    </submittedName>
</protein>
<dbReference type="CDD" id="cd19497">
    <property type="entry name" value="RecA-like_ClpX"/>
    <property type="match status" value="1"/>
</dbReference>
<reference evidence="8" key="2">
    <citation type="journal article" date="2021" name="Sci. Rep.">
        <title>The distribution of antibiotic resistance genes in chicken gut microbiota commensals.</title>
        <authorList>
            <person name="Juricova H."/>
            <person name="Matiasovicova J."/>
            <person name="Kubasova T."/>
            <person name="Cejkova D."/>
            <person name="Rychlik I."/>
        </authorList>
    </citation>
    <scope>NUCLEOTIDE SEQUENCE</scope>
    <source>
        <strain evidence="8">An420c</strain>
    </source>
</reference>
<dbReference type="GO" id="GO:0051301">
    <property type="term" value="P:cell division"/>
    <property type="evidence" value="ECO:0007669"/>
    <property type="project" value="TreeGrafter"/>
</dbReference>
<keyword evidence="1" id="KW-0547">Nucleotide-binding</keyword>
<dbReference type="PANTHER" id="PTHR48102:SF7">
    <property type="entry name" value="ATP-DEPENDENT CLP PROTEASE ATP-BINDING SUBUNIT CLPX-LIKE, MITOCHONDRIAL"/>
    <property type="match status" value="1"/>
</dbReference>
<sequence>MSEQDKNEQTEVETIDTAGKETGEENHHKEDAYEKICSVCHRPESVAGKMIDLPGGFSVCSGCMQRSFDAMKNGQIDYSQLLNMPGVHFMNMADLEQAIPKQQKIKKKKEGEEHKPLIDIRKIPAPHKIKASLDEYVVGQEYAKKAMSVAVYNHYKRVATDSMDDIEIEKSNMLMIGPTGSGKTYLVKTLARILDVPLAITDATSLTEAGYIGDDIESVVSKLLAAADNDVEKAEQGIIFIDEIDKIAKKKNTNQRDVSGESVQQGMLKLLEGSDVEVPVGANSKNAMVPLTTVNTRNILFICGGAFPDLEGIIKERLTKQSSIGFGADLKDKYDHDKTILSKVTTEDLRNFGMIPEFLGRLPIVFTLEGMNEEMLVKILKEPKNAILKQYQKLLALDEVRLDFDEEALTAIARKAMKKDTGARALRAIIEEFMLDIMYEIPKDDSIGQVTITKEYIEGTGGPVIQLRGQEVPRLNG</sequence>
<dbReference type="Gene3D" id="1.10.8.60">
    <property type="match status" value="1"/>
</dbReference>
<evidence type="ECO:0000256" key="3">
    <source>
        <dbReference type="ARBA" id="ARBA00022840"/>
    </source>
</evidence>
<dbReference type="NCBIfam" id="TIGR00382">
    <property type="entry name" value="clpX"/>
    <property type="match status" value="1"/>
</dbReference>
<dbReference type="Gene3D" id="3.40.50.300">
    <property type="entry name" value="P-loop containing nucleotide triphosphate hydrolases"/>
    <property type="match status" value="1"/>
</dbReference>
<name>A0A938X1S7_9CLOT</name>
<evidence type="ECO:0000256" key="2">
    <source>
        <dbReference type="ARBA" id="ARBA00022833"/>
    </source>
</evidence>
<evidence type="ECO:0000259" key="6">
    <source>
        <dbReference type="SMART" id="SM00382"/>
    </source>
</evidence>
<dbReference type="InterPro" id="IPR003593">
    <property type="entry name" value="AAA+_ATPase"/>
</dbReference>
<feature type="domain" description="AAA+ ATPase" evidence="6">
    <location>
        <begin position="169"/>
        <end position="330"/>
    </location>
</feature>
<keyword evidence="4" id="KW-0143">Chaperone</keyword>
<dbReference type="InterPro" id="IPR019489">
    <property type="entry name" value="Clp_ATPase_C"/>
</dbReference>
<evidence type="ECO:0000256" key="5">
    <source>
        <dbReference type="SAM" id="MobiDB-lite"/>
    </source>
</evidence>
<dbReference type="GO" id="GO:0051603">
    <property type="term" value="P:proteolysis involved in protein catabolic process"/>
    <property type="evidence" value="ECO:0007669"/>
    <property type="project" value="TreeGrafter"/>
</dbReference>
<dbReference type="InterPro" id="IPR004487">
    <property type="entry name" value="Clp_protease_ATP-bd_su_ClpX"/>
</dbReference>
<keyword evidence="2" id="KW-0862">Zinc</keyword>
<dbReference type="GO" id="GO:0016887">
    <property type="term" value="F:ATP hydrolysis activity"/>
    <property type="evidence" value="ECO:0007669"/>
    <property type="project" value="InterPro"/>
</dbReference>
<gene>
    <name evidence="8" type="primary">clpX</name>
    <name evidence="8" type="ORF">H6A13_06590</name>
</gene>
<keyword evidence="8" id="KW-0378">Hydrolase</keyword>
<dbReference type="Pfam" id="PF10431">
    <property type="entry name" value="ClpB_D2-small"/>
    <property type="match status" value="1"/>
</dbReference>
<dbReference type="GO" id="GO:0005524">
    <property type="term" value="F:ATP binding"/>
    <property type="evidence" value="ECO:0007669"/>
    <property type="project" value="UniProtKB-KW"/>
</dbReference>
<dbReference type="InterPro" id="IPR003959">
    <property type="entry name" value="ATPase_AAA_core"/>
</dbReference>
<organism evidence="8 9">
    <name type="scientific">Mordavella massiliensis</name>
    <dbReference type="NCBI Taxonomy" id="1871024"/>
    <lineage>
        <taxon>Bacteria</taxon>
        <taxon>Bacillati</taxon>
        <taxon>Bacillota</taxon>
        <taxon>Clostridia</taxon>
        <taxon>Eubacteriales</taxon>
        <taxon>Clostridiaceae</taxon>
        <taxon>Mordavella</taxon>
    </lineage>
</organism>
<dbReference type="SUPFAM" id="SSF52540">
    <property type="entry name" value="P-loop containing nucleoside triphosphate hydrolases"/>
    <property type="match status" value="1"/>
</dbReference>
<feature type="compositionally biased region" description="Basic and acidic residues" evidence="5">
    <location>
        <begin position="18"/>
        <end position="29"/>
    </location>
</feature>
<evidence type="ECO:0000313" key="9">
    <source>
        <dbReference type="Proteomes" id="UP000713880"/>
    </source>
</evidence>
<dbReference type="SMART" id="SM00382">
    <property type="entry name" value="AAA"/>
    <property type="match status" value="1"/>
</dbReference>
<dbReference type="GO" id="GO:0008233">
    <property type="term" value="F:peptidase activity"/>
    <property type="evidence" value="ECO:0007669"/>
    <property type="project" value="UniProtKB-KW"/>
</dbReference>
<comment type="caution">
    <text evidence="8">The sequence shown here is derived from an EMBL/GenBank/DDBJ whole genome shotgun (WGS) entry which is preliminary data.</text>
</comment>
<keyword evidence="3 8" id="KW-0067">ATP-binding</keyword>
<dbReference type="GO" id="GO:0009376">
    <property type="term" value="C:HslUV protease complex"/>
    <property type="evidence" value="ECO:0007669"/>
    <property type="project" value="TreeGrafter"/>
</dbReference>
<dbReference type="FunFam" id="1.10.8.60:FF:000002">
    <property type="entry name" value="ATP-dependent Clp protease ATP-binding subunit ClpX"/>
    <property type="match status" value="1"/>
</dbReference>
<accession>A0A938X1S7</accession>
<evidence type="ECO:0000313" key="8">
    <source>
        <dbReference type="EMBL" id="MBM6826772.1"/>
    </source>
</evidence>
<keyword evidence="8" id="KW-0645">Protease</keyword>
<dbReference type="InterPro" id="IPR050052">
    <property type="entry name" value="ATP-dep_Clp_protease_ClpX"/>
</dbReference>
<feature type="domain" description="Clp ATPase C-terminal" evidence="7">
    <location>
        <begin position="371"/>
        <end position="466"/>
    </location>
</feature>
<dbReference type="SMART" id="SM01086">
    <property type="entry name" value="ClpB_D2-small"/>
    <property type="match status" value="1"/>
</dbReference>
<dbReference type="PANTHER" id="PTHR48102">
    <property type="entry name" value="ATP-DEPENDENT CLP PROTEASE ATP-BINDING SUBUNIT CLPX-LIKE, MITOCHONDRIAL-RELATED"/>
    <property type="match status" value="1"/>
</dbReference>
<keyword evidence="9" id="KW-1185">Reference proteome</keyword>